<dbReference type="EMBL" id="VDEP01000350">
    <property type="protein sequence ID" value="KAA1097167.1"/>
    <property type="molecule type" value="Genomic_DNA"/>
</dbReference>
<organism evidence="1 2">
    <name type="scientific">Puccinia graminis f. sp. tritici</name>
    <dbReference type="NCBI Taxonomy" id="56615"/>
    <lineage>
        <taxon>Eukaryota</taxon>
        <taxon>Fungi</taxon>
        <taxon>Dikarya</taxon>
        <taxon>Basidiomycota</taxon>
        <taxon>Pucciniomycotina</taxon>
        <taxon>Pucciniomycetes</taxon>
        <taxon>Pucciniales</taxon>
        <taxon>Pucciniaceae</taxon>
        <taxon>Puccinia</taxon>
    </lineage>
</organism>
<comment type="caution">
    <text evidence="1">The sequence shown here is derived from an EMBL/GenBank/DDBJ whole genome shotgun (WGS) entry which is preliminary data.</text>
</comment>
<evidence type="ECO:0000313" key="1">
    <source>
        <dbReference type="EMBL" id="KAA1097167.1"/>
    </source>
</evidence>
<accession>A0A5B0P6F4</accession>
<gene>
    <name evidence="1" type="ORF">PGTUg99_001892</name>
</gene>
<dbReference type="AlphaFoldDB" id="A0A5B0P6F4"/>
<sequence length="298" mass="32808">MRVIQQANVDNFDALLANPSAITKDPNLLTMTRKRNKTTPKGTLSYPLAVAQDLVHHLVHSFEVFYGELLGPQAKFPAAAFFGVEQATIIVGSMDQICSRGSQNMGLMGVQCFPGQLESLNNAIIQWMASKVYLSHLLQTANLTRFIKSEGLQVQEAMAAKPAALQSQAKARRQAKKTAKVAARGLVASKQSKTLIIFVCLEDQAIFWPAYGHIGTRLMATDNIPLLLLFATCRPEAVSAITRSLMLQPSKLSMIDGELTRSEIWFICIYMDSTLSLCDDLLRIFAPHTTTPAHLCKN</sequence>
<evidence type="ECO:0000313" key="2">
    <source>
        <dbReference type="Proteomes" id="UP000325313"/>
    </source>
</evidence>
<dbReference type="Proteomes" id="UP000325313">
    <property type="component" value="Unassembled WGS sequence"/>
</dbReference>
<name>A0A5B0P6F4_PUCGR</name>
<proteinExistence type="predicted"/>
<protein>
    <submittedName>
        <fullName evidence="1">Uncharacterized protein</fullName>
    </submittedName>
</protein>
<reference evidence="1 2" key="1">
    <citation type="submission" date="2019-05" db="EMBL/GenBank/DDBJ databases">
        <title>Emergence of the Ug99 lineage of the wheat stem rust pathogen through somatic hybridization.</title>
        <authorList>
            <person name="Li F."/>
            <person name="Upadhyaya N.M."/>
            <person name="Sperschneider J."/>
            <person name="Matny O."/>
            <person name="Nguyen-Phuc H."/>
            <person name="Mago R."/>
            <person name="Raley C."/>
            <person name="Miller M.E."/>
            <person name="Silverstein K.A.T."/>
            <person name="Henningsen E."/>
            <person name="Hirsch C.D."/>
            <person name="Visser B."/>
            <person name="Pretorius Z.A."/>
            <person name="Steffenson B.J."/>
            <person name="Schwessinger B."/>
            <person name="Dodds P.N."/>
            <person name="Figueroa M."/>
        </authorList>
    </citation>
    <scope>NUCLEOTIDE SEQUENCE [LARGE SCALE GENOMIC DNA]</scope>
    <source>
        <strain evidence="1 2">Ug99</strain>
    </source>
</reference>